<evidence type="ECO:0000256" key="1">
    <source>
        <dbReference type="SAM" id="Coils"/>
    </source>
</evidence>
<dbReference type="RefSeq" id="XP_023625480.1">
    <property type="nucleotide sequence ID" value="XM_023769712.1"/>
</dbReference>
<evidence type="ECO:0000313" key="3">
    <source>
        <dbReference type="Proteomes" id="UP000225277"/>
    </source>
</evidence>
<protein>
    <submittedName>
        <fullName evidence="2">Uncharacterized protein</fullName>
    </submittedName>
</protein>
<reference evidence="2 3" key="1">
    <citation type="submission" date="2016-03" db="EMBL/GenBank/DDBJ databases">
        <authorList>
            <person name="Ploux O."/>
        </authorList>
    </citation>
    <scope>NUCLEOTIDE SEQUENCE [LARGE SCALE GENOMIC DNA]</scope>
    <source>
        <strain evidence="2 3">URUG2</strain>
    </source>
</reference>
<accession>A0A2D3UZE0</accession>
<dbReference type="Proteomes" id="UP000225277">
    <property type="component" value="Unassembled WGS sequence"/>
</dbReference>
<feature type="coiled-coil region" evidence="1">
    <location>
        <begin position="276"/>
        <end position="314"/>
    </location>
</feature>
<keyword evidence="1" id="KW-0175">Coiled coil</keyword>
<gene>
    <name evidence="2" type="ORF">RCC_04434</name>
</gene>
<sequence length="342" mass="39126">MEGSIENPVLESTVLLEQNDPIVPTSASSKVLNTTELLEHIMAYLPMNGITEARQVNRFFRIVVDTSKPLRRPMIRVFGHGKLLEHILSQNLSAAEVTRARRVCQFFGATIDSSRTLRKVMFLEPERLSETLTLEMFTNQLTVTKLHPFINRMGITELDLQHAETFAISPNFSPWKLATWRSMLVCQPPCDGFKVYYLETGSHVSEIREVKGNTLGALLEDVESRPTDTRLIGLCISGFILESHPMVAAERHRAAQMAARKRREDRRAAWQLARDANEAGRLRKEAERQLKQATREAKRQYREAEMKRMQHARETNRASRVCAKERRLARRLAARGDDMCGQ</sequence>
<evidence type="ECO:0000313" key="2">
    <source>
        <dbReference type="EMBL" id="CZT18590.1"/>
    </source>
</evidence>
<proteinExistence type="predicted"/>
<name>A0A2D3UZE0_9PEZI</name>
<dbReference type="AlphaFoldDB" id="A0A2D3UZE0"/>
<dbReference type="OrthoDB" id="3800738at2759"/>
<organism evidence="2 3">
    <name type="scientific">Ramularia collo-cygni</name>
    <dbReference type="NCBI Taxonomy" id="112498"/>
    <lineage>
        <taxon>Eukaryota</taxon>
        <taxon>Fungi</taxon>
        <taxon>Dikarya</taxon>
        <taxon>Ascomycota</taxon>
        <taxon>Pezizomycotina</taxon>
        <taxon>Dothideomycetes</taxon>
        <taxon>Dothideomycetidae</taxon>
        <taxon>Mycosphaerellales</taxon>
        <taxon>Mycosphaerellaceae</taxon>
        <taxon>Ramularia</taxon>
    </lineage>
</organism>
<dbReference type="EMBL" id="FJUY01000006">
    <property type="protein sequence ID" value="CZT18590.1"/>
    <property type="molecule type" value="Genomic_DNA"/>
</dbReference>
<keyword evidence="3" id="KW-1185">Reference proteome</keyword>
<dbReference type="GeneID" id="35599609"/>